<name>A0A0F9F0K2_9ZZZZ</name>
<protein>
    <submittedName>
        <fullName evidence="1">Uncharacterized protein</fullName>
    </submittedName>
</protein>
<gene>
    <name evidence="1" type="ORF">LCGC14_2302300</name>
</gene>
<sequence>MTARVPQARDVALNEMNFRGLAINTDETAITLVASDSGIMFLQNYASATTYTLPAVATGAGKMFMFLNANTAASTVITSTTALIIGTTTAGAAKTTLTSIAVGDWGIIVGDGTNWFWFASPTVWTITT</sequence>
<accession>A0A0F9F0K2</accession>
<dbReference type="AlphaFoldDB" id="A0A0F9F0K2"/>
<dbReference type="EMBL" id="LAZR01032483">
    <property type="protein sequence ID" value="KKL50755.1"/>
    <property type="molecule type" value="Genomic_DNA"/>
</dbReference>
<evidence type="ECO:0000313" key="1">
    <source>
        <dbReference type="EMBL" id="KKL50755.1"/>
    </source>
</evidence>
<organism evidence="1">
    <name type="scientific">marine sediment metagenome</name>
    <dbReference type="NCBI Taxonomy" id="412755"/>
    <lineage>
        <taxon>unclassified sequences</taxon>
        <taxon>metagenomes</taxon>
        <taxon>ecological metagenomes</taxon>
    </lineage>
</organism>
<reference evidence="1" key="1">
    <citation type="journal article" date="2015" name="Nature">
        <title>Complex archaea that bridge the gap between prokaryotes and eukaryotes.</title>
        <authorList>
            <person name="Spang A."/>
            <person name="Saw J.H."/>
            <person name="Jorgensen S.L."/>
            <person name="Zaremba-Niedzwiedzka K."/>
            <person name="Martijn J."/>
            <person name="Lind A.E."/>
            <person name="van Eijk R."/>
            <person name="Schleper C."/>
            <person name="Guy L."/>
            <person name="Ettema T.J."/>
        </authorList>
    </citation>
    <scope>NUCLEOTIDE SEQUENCE</scope>
</reference>
<proteinExistence type="predicted"/>
<comment type="caution">
    <text evidence="1">The sequence shown here is derived from an EMBL/GenBank/DDBJ whole genome shotgun (WGS) entry which is preliminary data.</text>
</comment>